<evidence type="ECO:0000256" key="2">
    <source>
        <dbReference type="ARBA" id="ARBA00022801"/>
    </source>
</evidence>
<dbReference type="InterPro" id="IPR051201">
    <property type="entry name" value="Chloro_Bact_Ser_Proteases"/>
</dbReference>
<dbReference type="InterPro" id="IPR001940">
    <property type="entry name" value="Peptidase_S1C"/>
</dbReference>
<dbReference type="SMART" id="SM00240">
    <property type="entry name" value="FHA"/>
    <property type="match status" value="1"/>
</dbReference>
<keyword evidence="4" id="KW-0472">Membrane</keyword>
<evidence type="ECO:0000256" key="3">
    <source>
        <dbReference type="ARBA" id="ARBA00022825"/>
    </source>
</evidence>
<dbReference type="PANTHER" id="PTHR43343">
    <property type="entry name" value="PEPTIDASE S12"/>
    <property type="match status" value="1"/>
</dbReference>
<evidence type="ECO:0000313" key="7">
    <source>
        <dbReference type="Proteomes" id="UP001601058"/>
    </source>
</evidence>
<dbReference type="InterPro" id="IPR008984">
    <property type="entry name" value="SMAD_FHA_dom_sf"/>
</dbReference>
<keyword evidence="4" id="KW-1133">Transmembrane helix</keyword>
<dbReference type="InterPro" id="IPR000253">
    <property type="entry name" value="FHA_dom"/>
</dbReference>
<dbReference type="SUPFAM" id="SSF49879">
    <property type="entry name" value="SMAD/FHA domain"/>
    <property type="match status" value="1"/>
</dbReference>
<accession>A0ABW6JVS0</accession>
<dbReference type="PROSITE" id="PS50006">
    <property type="entry name" value="FHA_DOMAIN"/>
    <property type="match status" value="1"/>
</dbReference>
<evidence type="ECO:0000313" key="6">
    <source>
        <dbReference type="EMBL" id="MFE8694893.1"/>
    </source>
</evidence>
<keyword evidence="2" id="KW-0378">Hydrolase</keyword>
<protein>
    <submittedName>
        <fullName evidence="6">Trypsin-like peptidase domain-containing protein</fullName>
    </submittedName>
</protein>
<dbReference type="RefSeq" id="WP_389214050.1">
    <property type="nucleotide sequence ID" value="NZ_JBIACJ010000001.1"/>
</dbReference>
<dbReference type="PANTHER" id="PTHR43343:SF3">
    <property type="entry name" value="PROTEASE DO-LIKE 8, CHLOROPLASTIC"/>
    <property type="match status" value="1"/>
</dbReference>
<dbReference type="Proteomes" id="UP001601058">
    <property type="component" value="Unassembled WGS sequence"/>
</dbReference>
<sequence length="402" mass="44204">MGIVHSVKKKGSPFLKSTLILFSVILVFFFTKPAMAETRSIDELRHSVVRIICYGLDGGMYTGSGFAVGSNEPVRHIVTNYHVVEPNLKGVTILLSKEDQINAVVIAYDKVKDIAVLELAQDLYKRPPMELGNSEETIASQDVYALGFPGDADLIDDTPSGDPDDVTITRGIISKISTQGGRGIFQVDVSINSGNSGGPLLNEHGQVIGINTFVVTTASGINGAVKIEELIPILESRGIEYLKANEGEKKTNSNLLWLILGIACFGILILAAAVMLFVLLLRNKRKKPDHSAALSQKPIIKGLSGYFAGQVIELNQSDLKIGRDAKQCQLVYPLSMEEISRQHCTIYFDKHSQSFVIEDHSTNGTYLQSGERIPEGKVTQLRPGDRFYLSSRENMFEVCWER</sequence>
<keyword evidence="3" id="KW-0720">Serine protease</keyword>
<dbReference type="SUPFAM" id="SSF50494">
    <property type="entry name" value="Trypsin-like serine proteases"/>
    <property type="match status" value="1"/>
</dbReference>
<gene>
    <name evidence="6" type="ORF">ACFYKT_00815</name>
</gene>
<keyword evidence="4" id="KW-0812">Transmembrane</keyword>
<keyword evidence="7" id="KW-1185">Reference proteome</keyword>
<dbReference type="CDD" id="cd00060">
    <property type="entry name" value="FHA"/>
    <property type="match status" value="1"/>
</dbReference>
<dbReference type="Pfam" id="PF13365">
    <property type="entry name" value="Trypsin_2"/>
    <property type="match status" value="1"/>
</dbReference>
<comment type="caution">
    <text evidence="6">The sequence shown here is derived from an EMBL/GenBank/DDBJ whole genome shotgun (WGS) entry which is preliminary data.</text>
</comment>
<dbReference type="EMBL" id="JBIACJ010000001">
    <property type="protein sequence ID" value="MFE8694893.1"/>
    <property type="molecule type" value="Genomic_DNA"/>
</dbReference>
<dbReference type="Gene3D" id="2.60.200.20">
    <property type="match status" value="1"/>
</dbReference>
<dbReference type="InterPro" id="IPR009003">
    <property type="entry name" value="Peptidase_S1_PA"/>
</dbReference>
<reference evidence="6 7" key="1">
    <citation type="submission" date="2024-08" db="EMBL/GenBank/DDBJ databases">
        <title>Two novel Cytobacillus novel species.</title>
        <authorList>
            <person name="Liu G."/>
        </authorList>
    </citation>
    <scope>NUCLEOTIDE SEQUENCE [LARGE SCALE GENOMIC DNA]</scope>
    <source>
        <strain evidence="6 7">FJAT-53684</strain>
    </source>
</reference>
<feature type="domain" description="FHA" evidence="5">
    <location>
        <begin position="319"/>
        <end position="372"/>
    </location>
</feature>
<evidence type="ECO:0000256" key="4">
    <source>
        <dbReference type="SAM" id="Phobius"/>
    </source>
</evidence>
<keyword evidence="1" id="KW-0645">Protease</keyword>
<dbReference type="Pfam" id="PF00498">
    <property type="entry name" value="FHA"/>
    <property type="match status" value="1"/>
</dbReference>
<organism evidence="6 7">
    <name type="scientific">Cytobacillus mangrovibacter</name>
    <dbReference type="NCBI Taxonomy" id="3299024"/>
    <lineage>
        <taxon>Bacteria</taxon>
        <taxon>Bacillati</taxon>
        <taxon>Bacillota</taxon>
        <taxon>Bacilli</taxon>
        <taxon>Bacillales</taxon>
        <taxon>Bacillaceae</taxon>
        <taxon>Cytobacillus</taxon>
    </lineage>
</organism>
<proteinExistence type="predicted"/>
<feature type="transmembrane region" description="Helical" evidence="4">
    <location>
        <begin position="255"/>
        <end position="281"/>
    </location>
</feature>
<evidence type="ECO:0000256" key="1">
    <source>
        <dbReference type="ARBA" id="ARBA00022670"/>
    </source>
</evidence>
<evidence type="ECO:0000259" key="5">
    <source>
        <dbReference type="PROSITE" id="PS50006"/>
    </source>
</evidence>
<dbReference type="Gene3D" id="2.40.10.120">
    <property type="match status" value="1"/>
</dbReference>
<dbReference type="PRINTS" id="PR00834">
    <property type="entry name" value="PROTEASES2C"/>
</dbReference>
<name>A0ABW6JVS0_9BACI</name>